<evidence type="ECO:0000256" key="4">
    <source>
        <dbReference type="ARBA" id="ARBA00022801"/>
    </source>
</evidence>
<dbReference type="InterPro" id="IPR025269">
    <property type="entry name" value="SAM-like_dom"/>
</dbReference>
<feature type="domain" description="Core-binding (CB)" evidence="11">
    <location>
        <begin position="108"/>
        <end position="190"/>
    </location>
</feature>
<dbReference type="InterPro" id="IPR050090">
    <property type="entry name" value="Tyrosine_recombinase_XerCD"/>
</dbReference>
<name>A0A8S5NTI5_9CAUD</name>
<dbReference type="InterPro" id="IPR011010">
    <property type="entry name" value="DNA_brk_join_enz"/>
</dbReference>
<dbReference type="Pfam" id="PF13102">
    <property type="entry name" value="Phage_int_SAM_5"/>
    <property type="match status" value="1"/>
</dbReference>
<evidence type="ECO:0000256" key="8">
    <source>
        <dbReference type="ARBA" id="ARBA00023195"/>
    </source>
</evidence>
<dbReference type="GO" id="GO:0016787">
    <property type="term" value="F:hydrolase activity"/>
    <property type="evidence" value="ECO:0007669"/>
    <property type="project" value="UniProtKB-KW"/>
</dbReference>
<comment type="similarity">
    <text evidence="1">Belongs to the 'phage' integrase family.</text>
</comment>
<keyword evidence="4" id="KW-0378">Hydrolase</keyword>
<evidence type="ECO:0000256" key="1">
    <source>
        <dbReference type="ARBA" id="ARBA00008857"/>
    </source>
</evidence>
<evidence type="ECO:0000256" key="9">
    <source>
        <dbReference type="PROSITE-ProRule" id="PRU01248"/>
    </source>
</evidence>
<proteinExistence type="inferred from homology"/>
<evidence type="ECO:0000256" key="3">
    <source>
        <dbReference type="ARBA" id="ARBA00022679"/>
    </source>
</evidence>
<evidence type="ECO:0000259" key="10">
    <source>
        <dbReference type="PROSITE" id="PS51898"/>
    </source>
</evidence>
<dbReference type="PROSITE" id="PS51898">
    <property type="entry name" value="TYR_RECOMBINASE"/>
    <property type="match status" value="1"/>
</dbReference>
<dbReference type="InterPro" id="IPR002104">
    <property type="entry name" value="Integrase_catalytic"/>
</dbReference>
<dbReference type="GO" id="GO:0075713">
    <property type="term" value="P:establishment of integrated proviral latency"/>
    <property type="evidence" value="ECO:0007669"/>
    <property type="project" value="UniProtKB-KW"/>
</dbReference>
<keyword evidence="7" id="KW-0233">DNA recombination</keyword>
<dbReference type="EMBL" id="BK015247">
    <property type="protein sequence ID" value="DAD97708.1"/>
    <property type="molecule type" value="Genomic_DNA"/>
</dbReference>
<dbReference type="PANTHER" id="PTHR30349:SF64">
    <property type="entry name" value="PROPHAGE INTEGRASE INTD-RELATED"/>
    <property type="match status" value="1"/>
</dbReference>
<dbReference type="SUPFAM" id="SSF56349">
    <property type="entry name" value="DNA breaking-rejoining enzymes"/>
    <property type="match status" value="1"/>
</dbReference>
<evidence type="ECO:0000256" key="2">
    <source>
        <dbReference type="ARBA" id="ARBA00016082"/>
    </source>
</evidence>
<dbReference type="PANTHER" id="PTHR30349">
    <property type="entry name" value="PHAGE INTEGRASE-RELATED"/>
    <property type="match status" value="1"/>
</dbReference>
<evidence type="ECO:0000256" key="5">
    <source>
        <dbReference type="ARBA" id="ARBA00022908"/>
    </source>
</evidence>
<dbReference type="Gene3D" id="1.10.443.10">
    <property type="entry name" value="Intergrase catalytic core"/>
    <property type="match status" value="1"/>
</dbReference>
<dbReference type="InterPro" id="IPR013762">
    <property type="entry name" value="Integrase-like_cat_sf"/>
</dbReference>
<organism evidence="12">
    <name type="scientific">Podoviridae sp. ctrTt13</name>
    <dbReference type="NCBI Taxonomy" id="2825279"/>
    <lineage>
        <taxon>Viruses</taxon>
        <taxon>Duplodnaviria</taxon>
        <taxon>Heunggongvirae</taxon>
        <taxon>Uroviricota</taxon>
        <taxon>Caudoviricetes</taxon>
    </lineage>
</organism>
<protein>
    <recommendedName>
        <fullName evidence="2">Integrase</fullName>
    </recommendedName>
</protein>
<keyword evidence="3" id="KW-0808">Transferase</keyword>
<dbReference type="Gene3D" id="1.10.150.130">
    <property type="match status" value="1"/>
</dbReference>
<keyword evidence="5" id="KW-0229">DNA integration</keyword>
<sequence>MATLKIVVLKHQQREDKTWNVKIRITHERQSAYISTQHYVGKELISQKSGKFELKTNNNPVYDAVMLDVLQIKSEIVRLGHLIDNFTAKRLCKHMEDVLSGNNSKDILFFQFAYSYFDEMIQSGRYSTGVSHQTRLNKFKSFAGNSVELFTDITSVLLSKYEAYLMKEGFSVVSVIDYISVIHNVFSAAKLRYNDEDAGIIKIPNNPFSKYKYPKKPISRKKALTREQILSIMNFETRLKGVQIARDAFMISFLLCGINSADLYYVMENDGRVDYERRKTKDRRADNAFISIRIEPELIPYIERYKDSERLFSFYKRNVSHRQFNRAVNEHLKVIGEKLKIEGLTFYAARHSWATIARNNCGVSMDDVAMCLNHKSGYNTTDQYVKKDWSIIDNANRKVIDYLNDCKIAGTV</sequence>
<dbReference type="GO" id="GO:0015074">
    <property type="term" value="P:DNA integration"/>
    <property type="evidence" value="ECO:0007669"/>
    <property type="project" value="UniProtKB-KW"/>
</dbReference>
<evidence type="ECO:0000313" key="12">
    <source>
        <dbReference type="EMBL" id="DAD97708.1"/>
    </source>
</evidence>
<dbReference type="PROSITE" id="PS51900">
    <property type="entry name" value="CB"/>
    <property type="match status" value="1"/>
</dbReference>
<reference evidence="12" key="1">
    <citation type="journal article" date="2021" name="Proc. Natl. Acad. Sci. U.S.A.">
        <title>A Catalog of Tens of Thousands of Viruses from Human Metagenomes Reveals Hidden Associations with Chronic Diseases.</title>
        <authorList>
            <person name="Tisza M.J."/>
            <person name="Buck C.B."/>
        </authorList>
    </citation>
    <scope>NUCLEOTIDE SEQUENCE</scope>
    <source>
        <strain evidence="12">CtrTt13</strain>
    </source>
</reference>
<dbReference type="GO" id="GO:0003677">
    <property type="term" value="F:DNA binding"/>
    <property type="evidence" value="ECO:0007669"/>
    <property type="project" value="UniProtKB-UniRule"/>
</dbReference>
<dbReference type="InterPro" id="IPR010998">
    <property type="entry name" value="Integrase_recombinase_N"/>
</dbReference>
<evidence type="ECO:0000256" key="6">
    <source>
        <dbReference type="ARBA" id="ARBA00023125"/>
    </source>
</evidence>
<dbReference type="GO" id="GO:0006310">
    <property type="term" value="P:DNA recombination"/>
    <property type="evidence" value="ECO:0007669"/>
    <property type="project" value="UniProtKB-KW"/>
</dbReference>
<evidence type="ECO:0000259" key="11">
    <source>
        <dbReference type="PROSITE" id="PS51900"/>
    </source>
</evidence>
<dbReference type="InterPro" id="IPR044068">
    <property type="entry name" value="CB"/>
</dbReference>
<evidence type="ECO:0000256" key="7">
    <source>
        <dbReference type="ARBA" id="ARBA00023172"/>
    </source>
</evidence>
<keyword evidence="8" id="KW-1179">Viral genome integration</keyword>
<keyword evidence="8" id="KW-1160">Virus entry into host cell</keyword>
<accession>A0A8S5NTI5</accession>
<feature type="domain" description="Tyr recombinase" evidence="10">
    <location>
        <begin position="219"/>
        <end position="401"/>
    </location>
</feature>
<dbReference type="GO" id="GO:0044826">
    <property type="term" value="P:viral genome integration into host DNA"/>
    <property type="evidence" value="ECO:0007669"/>
    <property type="project" value="UniProtKB-KW"/>
</dbReference>
<dbReference type="GO" id="GO:0016740">
    <property type="term" value="F:transferase activity"/>
    <property type="evidence" value="ECO:0007669"/>
    <property type="project" value="UniProtKB-KW"/>
</dbReference>
<keyword evidence="6 9" id="KW-0238">DNA-binding</keyword>